<dbReference type="PROSITE" id="PS51021">
    <property type="entry name" value="BAR"/>
    <property type="match status" value="1"/>
</dbReference>
<dbReference type="GO" id="GO:0005737">
    <property type="term" value="C:cytoplasm"/>
    <property type="evidence" value="ECO:0007669"/>
    <property type="project" value="UniProtKB-SubCell"/>
</dbReference>
<evidence type="ECO:0000256" key="3">
    <source>
        <dbReference type="ARBA" id="ARBA00022443"/>
    </source>
</evidence>
<feature type="region of interest" description="Disordered" evidence="8">
    <location>
        <begin position="241"/>
        <end position="329"/>
    </location>
</feature>
<dbReference type="FunFam" id="2.30.30.40:FF:000172">
    <property type="entry name" value="Amphiphysin, isoform B"/>
    <property type="match status" value="1"/>
</dbReference>
<evidence type="ECO:0000256" key="7">
    <source>
        <dbReference type="PROSITE-ProRule" id="PRU00192"/>
    </source>
</evidence>
<dbReference type="FunFam" id="1.20.1270.60:FF:000013">
    <property type="entry name" value="Amphiphysin isoform 2"/>
    <property type="match status" value="1"/>
</dbReference>
<dbReference type="GO" id="GO:0005543">
    <property type="term" value="F:phospholipid binding"/>
    <property type="evidence" value="ECO:0007669"/>
    <property type="project" value="TreeGrafter"/>
</dbReference>
<dbReference type="SUPFAM" id="SSF50044">
    <property type="entry name" value="SH3-domain"/>
    <property type="match status" value="1"/>
</dbReference>
<dbReference type="InterPro" id="IPR003005">
    <property type="entry name" value="Amphiphysin"/>
</dbReference>
<dbReference type="InterPro" id="IPR036028">
    <property type="entry name" value="SH3-like_dom_sf"/>
</dbReference>
<dbReference type="SMART" id="SM00721">
    <property type="entry name" value="BAR"/>
    <property type="match status" value="1"/>
</dbReference>
<dbReference type="Proteomes" id="UP000030665">
    <property type="component" value="Unassembled WGS sequence"/>
</dbReference>
<dbReference type="Pfam" id="PF14604">
    <property type="entry name" value="SH3_9"/>
    <property type="match status" value="1"/>
</dbReference>
<keyword evidence="4" id="KW-0963">Cytoplasm</keyword>
<feature type="compositionally biased region" description="Basic and acidic residues" evidence="8">
    <location>
        <begin position="247"/>
        <end position="266"/>
    </location>
</feature>
<feature type="domain" description="BAR" evidence="10">
    <location>
        <begin position="2"/>
        <end position="241"/>
    </location>
</feature>
<evidence type="ECO:0000256" key="5">
    <source>
        <dbReference type="ARBA" id="ARBA00023054"/>
    </source>
</evidence>
<dbReference type="Gene3D" id="2.30.30.40">
    <property type="entry name" value="SH3 Domains"/>
    <property type="match status" value="1"/>
</dbReference>
<feature type="domain" description="SH3" evidence="9">
    <location>
        <begin position="337"/>
        <end position="401"/>
    </location>
</feature>
<keyword evidence="5" id="KW-0175">Coiled coil</keyword>
<reference evidence="11" key="1">
    <citation type="submission" date="2014-01" db="EMBL/GenBank/DDBJ databases">
        <authorList>
            <person name="Aslett M."/>
        </authorList>
    </citation>
    <scope>NUCLEOTIDE SEQUENCE</scope>
</reference>
<proteinExistence type="predicted"/>
<reference evidence="11" key="2">
    <citation type="submission" date="2014-03" db="EMBL/GenBank/DDBJ databases">
        <title>The whipworm genome and dual-species transcriptomics of an intimate host-pathogen interaction.</title>
        <authorList>
            <person name="Foth B.J."/>
            <person name="Tsai I.J."/>
            <person name="Reid A.J."/>
            <person name="Bancroft A.J."/>
            <person name="Nichol S."/>
            <person name="Tracey A."/>
            <person name="Holroyd N."/>
            <person name="Cotton J.A."/>
            <person name="Stanley E.J."/>
            <person name="Zarowiecki M."/>
            <person name="Liu J.Z."/>
            <person name="Huckvale T."/>
            <person name="Cooper P.J."/>
            <person name="Grencis R.K."/>
            <person name="Berriman M."/>
        </authorList>
    </citation>
    <scope>NUCLEOTIDE SEQUENCE [LARGE SCALE GENOMIC DNA]</scope>
</reference>
<dbReference type="GO" id="GO:0005886">
    <property type="term" value="C:plasma membrane"/>
    <property type="evidence" value="ECO:0007669"/>
    <property type="project" value="TreeGrafter"/>
</dbReference>
<keyword evidence="12" id="KW-1185">Reference proteome</keyword>
<dbReference type="InterPro" id="IPR004148">
    <property type="entry name" value="BAR_dom"/>
</dbReference>
<dbReference type="AlphaFoldDB" id="A0A077YYX0"/>
<feature type="compositionally biased region" description="Polar residues" evidence="8">
    <location>
        <begin position="298"/>
        <end position="313"/>
    </location>
</feature>
<dbReference type="PRINTS" id="PR01251">
    <property type="entry name" value="AMPHIPHYSIN"/>
</dbReference>
<dbReference type="PANTHER" id="PTHR46514">
    <property type="entry name" value="AMPHIPHYSIN"/>
    <property type="match status" value="1"/>
</dbReference>
<dbReference type="PANTHER" id="PTHR46514:SF3">
    <property type="entry name" value="AMPHIPHYSIN"/>
    <property type="match status" value="1"/>
</dbReference>
<accession>A0A077YYX0</accession>
<evidence type="ECO:0000259" key="10">
    <source>
        <dbReference type="PROSITE" id="PS51021"/>
    </source>
</evidence>
<dbReference type="PROSITE" id="PS50002">
    <property type="entry name" value="SH3"/>
    <property type="match status" value="1"/>
</dbReference>
<feature type="compositionally biased region" description="Polar residues" evidence="8">
    <location>
        <begin position="281"/>
        <end position="291"/>
    </location>
</feature>
<evidence type="ECO:0000313" key="12">
    <source>
        <dbReference type="Proteomes" id="UP000030665"/>
    </source>
</evidence>
<name>A0A077YYX0_TRITR</name>
<dbReference type="InterPro" id="IPR027267">
    <property type="entry name" value="AH/BAR_dom_sf"/>
</dbReference>
<dbReference type="SMART" id="SM00326">
    <property type="entry name" value="SH3"/>
    <property type="match status" value="1"/>
</dbReference>
<dbReference type="EMBL" id="HG805845">
    <property type="protein sequence ID" value="CDW53242.1"/>
    <property type="molecule type" value="Genomic_DNA"/>
</dbReference>
<evidence type="ECO:0000313" key="11">
    <source>
        <dbReference type="EMBL" id="CDW53242.1"/>
    </source>
</evidence>
<evidence type="ECO:0000259" key="9">
    <source>
        <dbReference type="PROSITE" id="PS50002"/>
    </source>
</evidence>
<gene>
    <name evidence="11" type="ORF">TTRE_0000150601</name>
</gene>
<dbReference type="Gene3D" id="1.20.1270.60">
    <property type="entry name" value="Arfaptin homology (AH) domain/BAR domain"/>
    <property type="match status" value="1"/>
</dbReference>
<dbReference type="GO" id="GO:0012505">
    <property type="term" value="C:endomembrane system"/>
    <property type="evidence" value="ECO:0007669"/>
    <property type="project" value="UniProtKB-SubCell"/>
</dbReference>
<dbReference type="Pfam" id="PF03114">
    <property type="entry name" value="BAR"/>
    <property type="match status" value="1"/>
</dbReference>
<dbReference type="InterPro" id="IPR001452">
    <property type="entry name" value="SH3_domain"/>
</dbReference>
<organism evidence="11 12">
    <name type="scientific">Trichuris trichiura</name>
    <name type="common">Whipworm</name>
    <name type="synonym">Trichocephalus trichiurus</name>
    <dbReference type="NCBI Taxonomy" id="36087"/>
    <lineage>
        <taxon>Eukaryota</taxon>
        <taxon>Metazoa</taxon>
        <taxon>Ecdysozoa</taxon>
        <taxon>Nematoda</taxon>
        <taxon>Enoplea</taxon>
        <taxon>Dorylaimia</taxon>
        <taxon>Trichinellida</taxon>
        <taxon>Trichuridae</taxon>
        <taxon>Trichuris</taxon>
    </lineage>
</organism>
<evidence type="ECO:0000256" key="8">
    <source>
        <dbReference type="SAM" id="MobiDB-lite"/>
    </source>
</evidence>
<comment type="subcellular location">
    <subcellularLocation>
        <location evidence="2">Cytoplasm</location>
    </subcellularLocation>
    <subcellularLocation>
        <location evidence="1">Endomembrane system</location>
    </subcellularLocation>
</comment>
<dbReference type="SUPFAM" id="SSF103657">
    <property type="entry name" value="BAR/IMD domain-like"/>
    <property type="match status" value="1"/>
</dbReference>
<keyword evidence="6" id="KW-0472">Membrane</keyword>
<protein>
    <submittedName>
        <fullName evidence="11">Myc box dependent interacting protein 1</fullName>
    </submittedName>
</protein>
<dbReference type="OrthoDB" id="446293at2759"/>
<evidence type="ECO:0000256" key="2">
    <source>
        <dbReference type="ARBA" id="ARBA00004496"/>
    </source>
</evidence>
<dbReference type="STRING" id="36087.A0A077YYX0"/>
<evidence type="ECO:0000256" key="1">
    <source>
        <dbReference type="ARBA" id="ARBA00004308"/>
    </source>
</evidence>
<evidence type="ECO:0000256" key="4">
    <source>
        <dbReference type="ARBA" id="ARBA00022490"/>
    </source>
</evidence>
<keyword evidence="3 7" id="KW-0728">SH3 domain</keyword>
<sequence length="401" mass="45137">MLLETLGKADRTIDESFEENASNFNKQQRVDLFLHANPAKCANSGEYFTKKNFDRLQHELLNYIQCLKAVTQASRGYYDAVRETYDNDWTGAEHVKAITHSLELLWDEYTEKLTEHSLNPLNIYCSQFVDLKAKIAKRGRKLVDYDGARHAYQSLKNNSKKPEDAKLLKAEQDLESARQKYGSLNSALSEELPVLYDGRYSFLVNHLQTLFTAESSFHCDSVKLLTEMQNVVTPKIHLKDSAQNANRVDEEANMKVADGDKADVERNSSAATKPTLEETRANSNENNPFSSDTDESPRTSNTPPAPAQVQNGVMPSADEGDKAEQGAPMYPDLTTLRVLYKVRATHRYTAEDTDELSFEAGEVILVVPYDDPDEQDDGWLMGVKEVTGQKGVFPANFTKPF</sequence>
<dbReference type="CDD" id="cd11790">
    <property type="entry name" value="SH3_Amphiphysin"/>
    <property type="match status" value="1"/>
</dbReference>
<evidence type="ECO:0000256" key="6">
    <source>
        <dbReference type="ARBA" id="ARBA00023136"/>
    </source>
</evidence>